<evidence type="ECO:0000313" key="1">
    <source>
        <dbReference type="EMBL" id="CAB4791657.1"/>
    </source>
</evidence>
<gene>
    <name evidence="1" type="ORF">UFOPK2958_01255</name>
</gene>
<dbReference type="EMBL" id="CAFAAB010000170">
    <property type="protein sequence ID" value="CAB4791657.1"/>
    <property type="molecule type" value="Genomic_DNA"/>
</dbReference>
<organism evidence="1">
    <name type="scientific">freshwater metagenome</name>
    <dbReference type="NCBI Taxonomy" id="449393"/>
    <lineage>
        <taxon>unclassified sequences</taxon>
        <taxon>metagenomes</taxon>
        <taxon>ecological metagenomes</taxon>
    </lineage>
</organism>
<proteinExistence type="predicted"/>
<sequence>MELTQRRSDLAIEKERLTARVDLTAVEKDFVKVAKSYAARNGISYASFRTLGVPADVLKKAGIARTRA</sequence>
<protein>
    <submittedName>
        <fullName evidence="1">Unannotated protein</fullName>
    </submittedName>
</protein>
<reference evidence="1" key="1">
    <citation type="submission" date="2020-05" db="EMBL/GenBank/DDBJ databases">
        <authorList>
            <person name="Chiriac C."/>
            <person name="Salcher M."/>
            <person name="Ghai R."/>
            <person name="Kavagutti S V."/>
        </authorList>
    </citation>
    <scope>NUCLEOTIDE SEQUENCE</scope>
</reference>
<dbReference type="AlphaFoldDB" id="A0A6J6XCC6"/>
<name>A0A6J6XCC6_9ZZZZ</name>
<accession>A0A6J6XCC6</accession>